<sequence length="133" mass="14872">MPDRYGDETPAVVDFDSRRRVREAQAAIQRAREQRERIAETRTVHAPLSSDQADATRRHRRTVTDRADSQRNKLRIANCHLCDDDGYTPGNVVCDHRDHRPAAQRGMAAIRAAMGWPSTPPPAHSPENPGGAE</sequence>
<evidence type="ECO:0000313" key="2">
    <source>
        <dbReference type="EMBL" id="BDY33180.1"/>
    </source>
</evidence>
<organism evidence="2 3">
    <name type="scientific">Mycolicibacterium mageritense</name>
    <name type="common">Mycobacterium mageritense</name>
    <dbReference type="NCBI Taxonomy" id="53462"/>
    <lineage>
        <taxon>Bacteria</taxon>
        <taxon>Bacillati</taxon>
        <taxon>Actinomycetota</taxon>
        <taxon>Actinomycetes</taxon>
        <taxon>Mycobacteriales</taxon>
        <taxon>Mycobacteriaceae</taxon>
        <taxon>Mycolicibacterium</taxon>
    </lineage>
</organism>
<evidence type="ECO:0000313" key="3">
    <source>
        <dbReference type="Proteomes" id="UP001241092"/>
    </source>
</evidence>
<feature type="region of interest" description="Disordered" evidence="1">
    <location>
        <begin position="35"/>
        <end position="69"/>
    </location>
</feature>
<gene>
    <name evidence="2" type="ORF">hbim_07155</name>
</gene>
<evidence type="ECO:0000256" key="1">
    <source>
        <dbReference type="SAM" id="MobiDB-lite"/>
    </source>
</evidence>
<accession>A0AAI8U256</accession>
<proteinExistence type="predicted"/>
<dbReference type="Proteomes" id="UP001241092">
    <property type="component" value="Chromosome"/>
</dbReference>
<feature type="region of interest" description="Disordered" evidence="1">
    <location>
        <begin position="113"/>
        <end position="133"/>
    </location>
</feature>
<dbReference type="RefSeq" id="WP_286212786.1">
    <property type="nucleotide sequence ID" value="NZ_AP027452.1"/>
</dbReference>
<reference evidence="2" key="1">
    <citation type="submission" date="2023-03" db="EMBL/GenBank/DDBJ databases">
        <title>Draft genome sequence of a Mycolicibacterium mageritense strain H4_3_1 isolated from a hybrid biological-inorganic system reactor.</title>
        <authorList>
            <person name="Feng X."/>
            <person name="Kazama D."/>
            <person name="Sato K."/>
            <person name="Kobayashi H."/>
        </authorList>
    </citation>
    <scope>NUCLEOTIDE SEQUENCE</scope>
    <source>
        <strain evidence="2">H4_3_1</strain>
    </source>
</reference>
<dbReference type="AlphaFoldDB" id="A0AAI8U256"/>
<dbReference type="EMBL" id="AP027452">
    <property type="protein sequence ID" value="BDY33180.1"/>
    <property type="molecule type" value="Genomic_DNA"/>
</dbReference>
<name>A0AAI8U256_MYCME</name>
<protein>
    <submittedName>
        <fullName evidence="2">Uncharacterized protein</fullName>
    </submittedName>
</protein>